<dbReference type="EMBL" id="CP011859">
    <property type="protein sequence ID" value="AQY22794.1"/>
    <property type="molecule type" value="Genomic_DNA"/>
</dbReference>
<accession>A0A1S7DUK8</accession>
<dbReference type="AlphaFoldDB" id="A0A1S7DUK8"/>
<feature type="transmembrane region" description="Helical" evidence="1">
    <location>
        <begin position="7"/>
        <end position="28"/>
    </location>
</feature>
<feature type="transmembrane region" description="Helical" evidence="1">
    <location>
        <begin position="119"/>
        <end position="135"/>
    </location>
</feature>
<proteinExistence type="predicted"/>
<dbReference type="RefSeq" id="WP_154021932.1">
    <property type="nucleotide sequence ID" value="NZ_CP011859.1"/>
</dbReference>
<reference evidence="2 3" key="1">
    <citation type="submission" date="2015-06" db="EMBL/GenBank/DDBJ databases">
        <title>R. anatipestifer strain HXb2 is the most virulent strain so far, and the genome sequence would help us uncover the pathogenesis.</title>
        <authorList>
            <person name="Hu Q."/>
            <person name="Qi J."/>
            <person name="Bo H."/>
            <person name="Liu G."/>
            <person name="Tao M."/>
            <person name="Ding Y."/>
            <person name="Xue Y."/>
        </authorList>
    </citation>
    <scope>NUCLEOTIDE SEQUENCE [LARGE SCALE GENOMIC DNA]</scope>
    <source>
        <strain evidence="2 3">HXb2</strain>
    </source>
</reference>
<name>A0A1S7DUK8_RIEAN</name>
<gene>
    <name evidence="2" type="ORF">AB406_1853</name>
</gene>
<dbReference type="Proteomes" id="UP000189883">
    <property type="component" value="Chromosome"/>
</dbReference>
<keyword evidence="1" id="KW-1133">Transmembrane helix</keyword>
<keyword evidence="1" id="KW-0472">Membrane</keyword>
<evidence type="ECO:0000256" key="1">
    <source>
        <dbReference type="SAM" id="Phobius"/>
    </source>
</evidence>
<evidence type="ECO:0000313" key="3">
    <source>
        <dbReference type="Proteomes" id="UP000189883"/>
    </source>
</evidence>
<feature type="transmembrane region" description="Helical" evidence="1">
    <location>
        <begin position="147"/>
        <end position="168"/>
    </location>
</feature>
<organism evidence="2 3">
    <name type="scientific">Riemerella anatipestifer</name>
    <name type="common">Moraxella anatipestifer</name>
    <dbReference type="NCBI Taxonomy" id="34085"/>
    <lineage>
        <taxon>Bacteria</taxon>
        <taxon>Pseudomonadati</taxon>
        <taxon>Bacteroidota</taxon>
        <taxon>Flavobacteriia</taxon>
        <taxon>Flavobacteriales</taxon>
        <taxon>Weeksellaceae</taxon>
        <taxon>Riemerella</taxon>
    </lineage>
</organism>
<sequence length="178" mass="20903">MKYKFNFINFIKTNLVIFISAILSYIICKYYFENLFFNQTLFASAIVLANIKELKMEKWRALIFYISALNIIFFLTFFLSIPIYRIFKNLSSGIMIIFPILITISVTDKILKVNKISTIILVIILHTLILVLTNYSKSIFPRLEDPWIFFFWIQIILGVILSFGINIFRVENNKNGVS</sequence>
<feature type="transmembrane region" description="Helical" evidence="1">
    <location>
        <begin position="63"/>
        <end position="84"/>
    </location>
</feature>
<feature type="transmembrane region" description="Helical" evidence="1">
    <location>
        <begin position="90"/>
        <end position="107"/>
    </location>
</feature>
<protein>
    <submittedName>
        <fullName evidence="2">Uncharacterized protein</fullName>
    </submittedName>
</protein>
<keyword evidence="1" id="KW-0812">Transmembrane</keyword>
<evidence type="ECO:0000313" key="2">
    <source>
        <dbReference type="EMBL" id="AQY22794.1"/>
    </source>
</evidence>